<feature type="domain" description="SLH" evidence="11">
    <location>
        <begin position="423"/>
        <end position="486"/>
    </location>
</feature>
<dbReference type="PANTHER" id="PTHR37824:SF1">
    <property type="entry name" value="IRON-REGULATED SURFACE DETERMINANT PROTEIN C"/>
    <property type="match status" value="1"/>
</dbReference>
<keyword evidence="8" id="KW-1133">Transmembrane helix</keyword>
<feature type="domain" description="SLH" evidence="11">
    <location>
        <begin position="487"/>
        <end position="547"/>
    </location>
</feature>
<evidence type="ECO:0000256" key="7">
    <source>
        <dbReference type="SAM" id="MobiDB-lite"/>
    </source>
</evidence>
<dbReference type="PANTHER" id="PTHR37824">
    <property type="entry name" value="IRON-REGULATED SURFACE DETERMINANT PROTEIN C"/>
    <property type="match status" value="1"/>
</dbReference>
<evidence type="ECO:0000256" key="9">
    <source>
        <dbReference type="SAM" id="SignalP"/>
    </source>
</evidence>
<evidence type="ECO:0000313" key="13">
    <source>
        <dbReference type="Proteomes" id="UP000615455"/>
    </source>
</evidence>
<feature type="region of interest" description="Disordered" evidence="7">
    <location>
        <begin position="156"/>
        <end position="185"/>
    </location>
</feature>
<comment type="caution">
    <text evidence="12">The sequence shown here is derived from an EMBL/GenBank/DDBJ whole genome shotgun (WGS) entry which is preliminary data.</text>
</comment>
<comment type="subcellular location">
    <subcellularLocation>
        <location evidence="1">Secreted</location>
        <location evidence="1">Cell wall</location>
        <topology evidence="1">Peptidoglycan-anchor</topology>
    </subcellularLocation>
</comment>
<dbReference type="Pfam" id="PF05031">
    <property type="entry name" value="NEAT"/>
    <property type="match status" value="2"/>
</dbReference>
<dbReference type="InterPro" id="IPR001119">
    <property type="entry name" value="SLH_dom"/>
</dbReference>
<dbReference type="CDD" id="cd06920">
    <property type="entry name" value="NEAT"/>
    <property type="match status" value="2"/>
</dbReference>
<dbReference type="SUPFAM" id="SSF158911">
    <property type="entry name" value="NEAT domain-like"/>
    <property type="match status" value="2"/>
</dbReference>
<accession>A0ABQ1EKB4</accession>
<dbReference type="PROSITE" id="PS50978">
    <property type="entry name" value="NEAT"/>
    <property type="match status" value="2"/>
</dbReference>
<dbReference type="PROSITE" id="PS51272">
    <property type="entry name" value="SLH"/>
    <property type="match status" value="3"/>
</dbReference>
<evidence type="ECO:0000256" key="1">
    <source>
        <dbReference type="ARBA" id="ARBA00004168"/>
    </source>
</evidence>
<evidence type="ECO:0000259" key="11">
    <source>
        <dbReference type="PROSITE" id="PS51272"/>
    </source>
</evidence>
<name>A0ABQ1EKB4_9BACL</name>
<dbReference type="RefSeq" id="WP_189011229.1">
    <property type="nucleotide sequence ID" value="NZ_BMHE01000008.1"/>
</dbReference>
<evidence type="ECO:0000259" key="10">
    <source>
        <dbReference type="PROSITE" id="PS50978"/>
    </source>
</evidence>
<evidence type="ECO:0008006" key="14">
    <source>
        <dbReference type="Google" id="ProtNLM"/>
    </source>
</evidence>
<evidence type="ECO:0000256" key="8">
    <source>
        <dbReference type="SAM" id="Phobius"/>
    </source>
</evidence>
<feature type="domain" description="SLH" evidence="11">
    <location>
        <begin position="549"/>
        <end position="605"/>
    </location>
</feature>
<feature type="compositionally biased region" description="Low complexity" evidence="7">
    <location>
        <begin position="165"/>
        <end position="178"/>
    </location>
</feature>
<feature type="chain" id="PRO_5046730049" description="LPXTG cell wall anchor domain-containing protein" evidence="9">
    <location>
        <begin position="29"/>
        <end position="605"/>
    </location>
</feature>
<dbReference type="NCBIfam" id="TIGR03656">
    <property type="entry name" value="IsdC"/>
    <property type="match status" value="1"/>
</dbReference>
<evidence type="ECO:0000256" key="2">
    <source>
        <dbReference type="ARBA" id="ARBA00022512"/>
    </source>
</evidence>
<dbReference type="Pfam" id="PF00395">
    <property type="entry name" value="SLH"/>
    <property type="match status" value="3"/>
</dbReference>
<keyword evidence="6" id="KW-0572">Peptidoglycan-anchor</keyword>
<protein>
    <recommendedName>
        <fullName evidence="14">LPXTG cell wall anchor domain-containing protein</fullName>
    </recommendedName>
</protein>
<evidence type="ECO:0000256" key="4">
    <source>
        <dbReference type="ARBA" id="ARBA00022729"/>
    </source>
</evidence>
<dbReference type="InterPro" id="IPR037250">
    <property type="entry name" value="NEAT_dom_sf"/>
</dbReference>
<reference evidence="13" key="1">
    <citation type="journal article" date="2019" name="Int. J. Syst. Evol. Microbiol.">
        <title>The Global Catalogue of Microorganisms (GCM) 10K type strain sequencing project: providing services to taxonomists for standard genome sequencing and annotation.</title>
        <authorList>
            <consortium name="The Broad Institute Genomics Platform"/>
            <consortium name="The Broad Institute Genome Sequencing Center for Infectious Disease"/>
            <person name="Wu L."/>
            <person name="Ma J."/>
        </authorList>
    </citation>
    <scope>NUCLEOTIDE SEQUENCE [LARGE SCALE GENOMIC DNA]</scope>
    <source>
        <strain evidence="13">CGMCC 1.15043</strain>
    </source>
</reference>
<evidence type="ECO:0000256" key="5">
    <source>
        <dbReference type="ARBA" id="ARBA00023004"/>
    </source>
</evidence>
<keyword evidence="8" id="KW-0812">Transmembrane</keyword>
<feature type="transmembrane region" description="Helical" evidence="8">
    <location>
        <begin position="211"/>
        <end position="229"/>
    </location>
</feature>
<evidence type="ECO:0000313" key="12">
    <source>
        <dbReference type="EMBL" id="GFZ75921.1"/>
    </source>
</evidence>
<dbReference type="EMBL" id="BMHE01000008">
    <property type="protein sequence ID" value="GFZ75921.1"/>
    <property type="molecule type" value="Genomic_DNA"/>
</dbReference>
<dbReference type="Proteomes" id="UP000615455">
    <property type="component" value="Unassembled WGS sequence"/>
</dbReference>
<evidence type="ECO:0000256" key="3">
    <source>
        <dbReference type="ARBA" id="ARBA00022525"/>
    </source>
</evidence>
<feature type="domain" description="NEAT" evidence="10">
    <location>
        <begin position="286"/>
        <end position="410"/>
    </location>
</feature>
<sequence length="605" mass="65413">MKIKFVLPVVALALLGQLQLFSPAKILAASDLSDGTYKIDYLITKAENDSASMANDYFEKPAVLQVKNGAVTAELQMNHSKWITIFKTAIGSDFPSAEVVASDKTEDTRVTRFQIENLNKPLLAKIHVTVPDIDYDHDYTIRFLFDLKSLKPTGGVQGAGKAQEAGGSTAAVGSAGTSPLAKPSSSITQMTVNTGQQKTVVNPQTGDDAPIAMLAGLFLLSGVTIIYLIRGKRRHRKPIKITSSASVLMVALLASVQNQAVYALEPDTGSSKAIHASAVSTNPQGIADGTYSVAYEFHKFNTEQVSVMQDYVINPGRLLVKNGKMVVQITLKQSKEITAIKLGTTGNLSSPEIIAADELNNTRTVQFEVPDLKAKVQGWVKIYWQVSSSFLYDHEYDVELILDPATLKAIPGEPRPVPVQDEKVFSGLKDMTNHWAKAAVEQAVNLEIVKGYEDGTFHPDGEINRAEFAVLLNRALKLKAASKPLSFTDSQNIPEWAKPDLGSATESGLLGGYEDGTFRANRTITRAELAVIVVRALQLKTDANAKPLFSDAALIPEWAQAEVAAASESGMISGRNHNEFAPEASATRAEAVSLVMKLVQKKSKE</sequence>
<gene>
    <name evidence="12" type="ORF">GCM10008018_21560</name>
</gene>
<keyword evidence="13" id="KW-1185">Reference proteome</keyword>
<evidence type="ECO:0000256" key="6">
    <source>
        <dbReference type="ARBA" id="ARBA00023088"/>
    </source>
</evidence>
<dbReference type="NCBIfam" id="TIGR01167">
    <property type="entry name" value="LPXTG_anchor"/>
    <property type="match status" value="1"/>
</dbReference>
<dbReference type="InterPro" id="IPR017502">
    <property type="entry name" value="Sortase_SrtB_target"/>
</dbReference>
<dbReference type="InterPro" id="IPR006635">
    <property type="entry name" value="NEAT_dom"/>
</dbReference>
<dbReference type="Gene3D" id="2.60.40.1850">
    <property type="match status" value="2"/>
</dbReference>
<keyword evidence="5" id="KW-0408">Iron</keyword>
<organism evidence="12 13">
    <name type="scientific">Paenibacillus marchantiophytorum</name>
    <dbReference type="NCBI Taxonomy" id="1619310"/>
    <lineage>
        <taxon>Bacteria</taxon>
        <taxon>Bacillati</taxon>
        <taxon>Bacillota</taxon>
        <taxon>Bacilli</taxon>
        <taxon>Bacillales</taxon>
        <taxon>Paenibacillaceae</taxon>
        <taxon>Paenibacillus</taxon>
    </lineage>
</organism>
<dbReference type="NCBIfam" id="TIGR03063">
    <property type="entry name" value="srtB_target"/>
    <property type="match status" value="1"/>
</dbReference>
<dbReference type="InterPro" id="IPR019909">
    <property type="entry name" value="Haem_uptake_protein_IsdC"/>
</dbReference>
<feature type="domain" description="NEAT" evidence="10">
    <location>
        <begin position="32"/>
        <end position="153"/>
    </location>
</feature>
<keyword evidence="4 9" id="KW-0732">Signal</keyword>
<dbReference type="SMART" id="SM00725">
    <property type="entry name" value="NEAT"/>
    <property type="match status" value="2"/>
</dbReference>
<dbReference type="InterPro" id="IPR050436">
    <property type="entry name" value="IsdA"/>
</dbReference>
<proteinExistence type="predicted"/>
<feature type="signal peptide" evidence="9">
    <location>
        <begin position="1"/>
        <end position="28"/>
    </location>
</feature>
<keyword evidence="2" id="KW-0134">Cell wall</keyword>
<keyword evidence="8" id="KW-0472">Membrane</keyword>
<keyword evidence="3" id="KW-0964">Secreted</keyword>